<keyword evidence="2 5" id="KW-0808">Transferase</keyword>
<keyword evidence="3" id="KW-0378">Hydrolase</keyword>
<sequence length="512" mass="54364">MDAAIAVQLVLGLTEPQSSGIGGGAFLLVYDPSTRQVSAFNGREAAPAAAQSDMFMATADTPLTRAAAVVSGRATGVPGVMRLLERAHGKFGRRPWVETFEPAIHLAREGFEVSPRMARYLSGSYPQVQTADVRALFARPDGTPLQAGDQFRNPAYASTLQSLATTGADALYRGTLAQQIVARTQAAPLGGAMTEADLASYSVDEVAPLCRIVWAHQVCVPPPPSSGVGVLQLLALLERTDIEQRRPDDPRAWLLFAQASRLMYADRDRYVADPRFVEVPVSELLAPDYIEARARLIDRDVSVAPAAGEFPARRVGEDATAEAAGTSHFVIGDASGMVVSMTTTVETYFGSGRTVGGFVLNNQMTDFSLNPRDGERPAANAVAGGKRPRSSMAPIVVLDLQGRFVAALGSPGGNAIPAYNGKTLLATLAWGMDLRSAIELPNLIARGGEFVAETERFAPGVVEELARLGLQLRPPRGEESGLHGLWRQADGTMLGAADSRREGTVNSVATQP</sequence>
<accession>A0A829YL48</accession>
<gene>
    <name evidence="5" type="ORF">GCM10011487_52360</name>
</gene>
<dbReference type="PANTHER" id="PTHR43199">
    <property type="entry name" value="GLUTATHIONE HYDROLASE"/>
    <property type="match status" value="1"/>
</dbReference>
<dbReference type="GO" id="GO:0016787">
    <property type="term" value="F:hydrolase activity"/>
    <property type="evidence" value="ECO:0007669"/>
    <property type="project" value="UniProtKB-KW"/>
</dbReference>
<dbReference type="PRINTS" id="PR01210">
    <property type="entry name" value="GGTRANSPTASE"/>
</dbReference>
<dbReference type="Gene3D" id="1.10.246.130">
    <property type="match status" value="1"/>
</dbReference>
<evidence type="ECO:0000256" key="4">
    <source>
        <dbReference type="ARBA" id="ARBA00023145"/>
    </source>
</evidence>
<evidence type="ECO:0000256" key="1">
    <source>
        <dbReference type="ARBA" id="ARBA00009381"/>
    </source>
</evidence>
<dbReference type="SUPFAM" id="SSF56235">
    <property type="entry name" value="N-terminal nucleophile aminohydrolases (Ntn hydrolases)"/>
    <property type="match status" value="1"/>
</dbReference>
<dbReference type="InterPro" id="IPR043137">
    <property type="entry name" value="GGT_ssub_C"/>
</dbReference>
<dbReference type="PANTHER" id="PTHR43199:SF1">
    <property type="entry name" value="GLUTATHIONE HYDROLASE PROENZYME"/>
    <property type="match status" value="1"/>
</dbReference>
<dbReference type="Proteomes" id="UP000445000">
    <property type="component" value="Unassembled WGS sequence"/>
</dbReference>
<protein>
    <submittedName>
        <fullName evidence="5">Gamma-glutamyltransferase</fullName>
    </submittedName>
</protein>
<dbReference type="InterPro" id="IPR029055">
    <property type="entry name" value="Ntn_hydrolases_N"/>
</dbReference>
<dbReference type="InterPro" id="IPR043138">
    <property type="entry name" value="GGT_lsub"/>
</dbReference>
<reference evidence="6" key="1">
    <citation type="submission" date="2020-01" db="EMBL/GenBank/DDBJ databases">
        <title>'Steroidobacter agaridevorans' sp. nov., agar-degrading bacteria isolated from rhizosphere soils.</title>
        <authorList>
            <person name="Ikenaga M."/>
            <person name="Kataoka M."/>
            <person name="Murouchi A."/>
            <person name="Katsuragi S."/>
            <person name="Sakai M."/>
        </authorList>
    </citation>
    <scope>NUCLEOTIDE SEQUENCE [LARGE SCALE GENOMIC DNA]</scope>
    <source>
        <strain evidence="6">YU21-B</strain>
    </source>
</reference>
<comment type="similarity">
    <text evidence="1">Belongs to the gamma-glutamyltransferase family.</text>
</comment>
<dbReference type="AlphaFoldDB" id="A0A829YL48"/>
<comment type="caution">
    <text evidence="5">The sequence shown here is derived from an EMBL/GenBank/DDBJ whole genome shotgun (WGS) entry which is preliminary data.</text>
</comment>
<organism evidence="5 6">
    <name type="scientific">Steroidobacter agaridevorans</name>
    <dbReference type="NCBI Taxonomy" id="2695856"/>
    <lineage>
        <taxon>Bacteria</taxon>
        <taxon>Pseudomonadati</taxon>
        <taxon>Pseudomonadota</taxon>
        <taxon>Gammaproteobacteria</taxon>
        <taxon>Steroidobacterales</taxon>
        <taxon>Steroidobacteraceae</taxon>
        <taxon>Steroidobacter</taxon>
    </lineage>
</organism>
<keyword evidence="4" id="KW-0865">Zymogen</keyword>
<name>A0A829YL48_9GAMM</name>
<dbReference type="EMBL" id="BLJN01000006">
    <property type="protein sequence ID" value="GFE83236.1"/>
    <property type="molecule type" value="Genomic_DNA"/>
</dbReference>
<dbReference type="InterPro" id="IPR051792">
    <property type="entry name" value="GGT_bact"/>
</dbReference>
<dbReference type="GO" id="GO:0016740">
    <property type="term" value="F:transferase activity"/>
    <property type="evidence" value="ECO:0007669"/>
    <property type="project" value="UniProtKB-KW"/>
</dbReference>
<evidence type="ECO:0000313" key="5">
    <source>
        <dbReference type="EMBL" id="GFE83236.1"/>
    </source>
</evidence>
<evidence type="ECO:0000313" key="6">
    <source>
        <dbReference type="Proteomes" id="UP000445000"/>
    </source>
</evidence>
<dbReference type="Pfam" id="PF01019">
    <property type="entry name" value="G_glu_transpept"/>
    <property type="match status" value="1"/>
</dbReference>
<keyword evidence="6" id="KW-1185">Reference proteome</keyword>
<dbReference type="Gene3D" id="3.60.20.40">
    <property type="match status" value="1"/>
</dbReference>
<evidence type="ECO:0000256" key="3">
    <source>
        <dbReference type="ARBA" id="ARBA00022801"/>
    </source>
</evidence>
<evidence type="ECO:0000256" key="2">
    <source>
        <dbReference type="ARBA" id="ARBA00022679"/>
    </source>
</evidence>
<proteinExistence type="inferred from homology"/>